<accession>V5HA53</accession>
<evidence type="ECO:0000313" key="3">
    <source>
        <dbReference type="EMBL" id="JAB69903.1"/>
    </source>
</evidence>
<dbReference type="EMBL" id="GANP01014565">
    <property type="protein sequence ID" value="JAB69903.1"/>
    <property type="molecule type" value="mRNA"/>
</dbReference>
<proteinExistence type="evidence at transcript level"/>
<organism evidence="3">
    <name type="scientific">Ixodes ricinus</name>
    <name type="common">Common tick</name>
    <name type="synonym">Acarus ricinus</name>
    <dbReference type="NCBI Taxonomy" id="34613"/>
    <lineage>
        <taxon>Eukaryota</taxon>
        <taxon>Metazoa</taxon>
        <taxon>Ecdysozoa</taxon>
        <taxon>Arthropoda</taxon>
        <taxon>Chelicerata</taxon>
        <taxon>Arachnida</taxon>
        <taxon>Acari</taxon>
        <taxon>Parasitiformes</taxon>
        <taxon>Ixodida</taxon>
        <taxon>Ixodoidea</taxon>
        <taxon>Ixodidae</taxon>
        <taxon>Ixodinae</taxon>
        <taxon>Ixodes</taxon>
    </lineage>
</organism>
<name>V5HA53_IXORI</name>
<reference evidence="3" key="1">
    <citation type="journal article" date="2015" name="Sci. Rep.">
        <title>Tissue- and time-dependent transcription in Ixodes ricinus salivary glands and midguts when blood feeding on the vertebrate host.</title>
        <authorList>
            <person name="Kotsyfakis M."/>
            <person name="Schwarz A."/>
            <person name="Erhart J."/>
            <person name="Ribeiro J.M."/>
        </authorList>
    </citation>
    <scope>NUCLEOTIDE SEQUENCE</scope>
    <source>
        <tissue evidence="3">Salivary gland and midgut</tissue>
    </source>
</reference>
<feature type="compositionally biased region" description="Polar residues" evidence="1">
    <location>
        <begin position="175"/>
        <end position="191"/>
    </location>
</feature>
<feature type="compositionally biased region" description="Polar residues" evidence="1">
    <location>
        <begin position="85"/>
        <end position="130"/>
    </location>
</feature>
<feature type="compositionally biased region" description="Low complexity" evidence="1">
    <location>
        <begin position="65"/>
        <end position="79"/>
    </location>
</feature>
<protein>
    <submittedName>
        <fullName evidence="3">Putative secreted protein</fullName>
    </submittedName>
</protein>
<evidence type="ECO:0000256" key="2">
    <source>
        <dbReference type="SAM" id="SignalP"/>
    </source>
</evidence>
<feature type="chain" id="PRO_5004734722" evidence="2">
    <location>
        <begin position="18"/>
        <end position="337"/>
    </location>
</feature>
<feature type="region of interest" description="Disordered" evidence="1">
    <location>
        <begin position="57"/>
        <end position="191"/>
    </location>
</feature>
<feature type="signal peptide" evidence="2">
    <location>
        <begin position="1"/>
        <end position="17"/>
    </location>
</feature>
<evidence type="ECO:0000256" key="1">
    <source>
        <dbReference type="SAM" id="MobiDB-lite"/>
    </source>
</evidence>
<dbReference type="AlphaFoldDB" id="V5HA53"/>
<keyword evidence="2" id="KW-0732">Signal</keyword>
<sequence>MKATAVILMSTLATALAGNVRSNGGWAVSERQGHQAGPSEVRQRVYVVRKPIPSNQVPAATQQLSGSAASGWSSSFPAGTRPLNGHNQFYESGSSSSGTNEPLKSSEPQWKNPGTNSDWPSNFPAEQTSPAREAAQAIRGNNGNGYRKQSYLAPSSTADGEWKLQVNKQPKEAYSSGTGSTAPSRQHYSNNKHGWQVQNSESGQAMSAGGHEHVFTIKTVNLDSHSSPHGDHAFFSGAGPMHSSFGAPMTEKQIYIIKTLGPDHFMGVQMNQAWPSDWDMNYAAQFEAQMGGGWVPPSTSSKKQLYVIRSLPSTMMQQLPFGWPAGVRRPSNKHPWH</sequence>